<evidence type="ECO:0000313" key="4">
    <source>
        <dbReference type="Proteomes" id="UP000256645"/>
    </source>
</evidence>
<dbReference type="PANTHER" id="PTHR33927">
    <property type="entry name" value="TRANSMEMBRANE PROTEIN"/>
    <property type="match status" value="1"/>
</dbReference>
<evidence type="ECO:0000256" key="2">
    <source>
        <dbReference type="SAM" id="Phobius"/>
    </source>
</evidence>
<dbReference type="PANTHER" id="PTHR33927:SF5">
    <property type="entry name" value="ENZYME, PUTATIVE (AFU_ORTHOLOGUE AFUA_8G01222)-RELATED"/>
    <property type="match status" value="1"/>
</dbReference>
<reference evidence="3 4" key="1">
    <citation type="journal article" date="2018" name="IMA Fungus">
        <title>IMA Genome-F 9: Draft genome sequence of Annulohypoxylon stygium, Aspergillus mulundensis, Berkeleyomyces basicola (syn. Thielaviopsis basicola), Ceratocystis smalleyi, two Cercospora beticola strains, Coleophoma cylindrospora, Fusarium fracticaudum, Phialophora cf. hyalina, and Morchella septimelata.</title>
        <authorList>
            <person name="Wingfield B.D."/>
            <person name="Bills G.F."/>
            <person name="Dong Y."/>
            <person name="Huang W."/>
            <person name="Nel W.J."/>
            <person name="Swalarsk-Parry B.S."/>
            <person name="Vaghefi N."/>
            <person name="Wilken P.M."/>
            <person name="An Z."/>
            <person name="de Beer Z.W."/>
            <person name="De Vos L."/>
            <person name="Chen L."/>
            <person name="Duong T.A."/>
            <person name="Gao Y."/>
            <person name="Hammerbacher A."/>
            <person name="Kikkert J.R."/>
            <person name="Li Y."/>
            <person name="Li H."/>
            <person name="Li K."/>
            <person name="Li Q."/>
            <person name="Liu X."/>
            <person name="Ma X."/>
            <person name="Naidoo K."/>
            <person name="Pethybridge S.J."/>
            <person name="Sun J."/>
            <person name="Steenkamp E.T."/>
            <person name="van der Nest M.A."/>
            <person name="van Wyk S."/>
            <person name="Wingfield M.J."/>
            <person name="Xiong C."/>
            <person name="Yue Q."/>
            <person name="Zhang X."/>
        </authorList>
    </citation>
    <scope>NUCLEOTIDE SEQUENCE [LARGE SCALE GENOMIC DNA]</scope>
    <source>
        <strain evidence="3 4">BP6252</strain>
    </source>
</reference>
<keyword evidence="4" id="KW-1185">Reference proteome</keyword>
<dbReference type="AlphaFoldDB" id="A0A3D8RTV5"/>
<sequence>MDDLELKDVVKEEAVFGRPRSTSVSSTNSDDSQAAANGANDPLLKHADSTRACLPLPPKRWYFRPLRHFRYIILSTYRRLFSVVFIVNVVLLGLQLGRRGRNHRWSAPLLTDVSNTAAANVMIAVLIRQDYIINTIFRIAWRMPFPAPLLIRRTLANVYEYGGIHSGAGVSAVLWFSLLSGLLAKEMWGWRIRDYRIKICTFSLLPILWIMAITAFPTVRRRMHNMFEHVHRWFGWFSLGLFWWELYLLSNQIAHQTGPMSPGANLKTLPATWYLAVATAHIILPWLRLRRLQIQPERLSSHATRLHISERVKNCVVYRISESPLGEYHAFACIPEKNGVGGSLIISNAGDWTRKAIDSPKKYYWTRGIPTVGVLCMAQIFRKVVIVTTGSGIGPCLGTIMGIQGRTSCRILWSASGPRRTFGDEICDDVTSVDSQAIIIDTKVEGRPDLVRLAYELYVDSGAEAVFCVSNRNLTRKVVYAMESRGIPAYGPIWDS</sequence>
<protein>
    <recommendedName>
        <fullName evidence="5">Integral membrane protein TmpA</fullName>
    </recommendedName>
</protein>
<gene>
    <name evidence="3" type="ORF">BP6252_05585</name>
</gene>
<feature type="transmembrane region" description="Helical" evidence="2">
    <location>
        <begin position="158"/>
        <end position="183"/>
    </location>
</feature>
<dbReference type="OrthoDB" id="3142841at2759"/>
<feature type="transmembrane region" description="Helical" evidence="2">
    <location>
        <begin position="270"/>
        <end position="289"/>
    </location>
</feature>
<proteinExistence type="predicted"/>
<evidence type="ECO:0000313" key="3">
    <source>
        <dbReference type="EMBL" id="RDW77532.1"/>
    </source>
</evidence>
<evidence type="ECO:0008006" key="5">
    <source>
        <dbReference type="Google" id="ProtNLM"/>
    </source>
</evidence>
<evidence type="ECO:0000256" key="1">
    <source>
        <dbReference type="SAM" id="MobiDB-lite"/>
    </source>
</evidence>
<comment type="caution">
    <text evidence="3">The sequence shown here is derived from an EMBL/GenBank/DDBJ whole genome shotgun (WGS) entry which is preliminary data.</text>
</comment>
<keyword evidence="2" id="KW-0472">Membrane</keyword>
<accession>A0A3D8RTV5</accession>
<feature type="transmembrane region" description="Helical" evidence="2">
    <location>
        <begin position="230"/>
        <end position="250"/>
    </location>
</feature>
<feature type="transmembrane region" description="Helical" evidence="2">
    <location>
        <begin position="195"/>
        <end position="218"/>
    </location>
</feature>
<name>A0A3D8RTV5_9HELO</name>
<keyword evidence="2" id="KW-0812">Transmembrane</keyword>
<dbReference type="Proteomes" id="UP000256645">
    <property type="component" value="Unassembled WGS sequence"/>
</dbReference>
<organism evidence="3 4">
    <name type="scientific">Coleophoma cylindrospora</name>
    <dbReference type="NCBI Taxonomy" id="1849047"/>
    <lineage>
        <taxon>Eukaryota</taxon>
        <taxon>Fungi</taxon>
        <taxon>Dikarya</taxon>
        <taxon>Ascomycota</taxon>
        <taxon>Pezizomycotina</taxon>
        <taxon>Leotiomycetes</taxon>
        <taxon>Helotiales</taxon>
        <taxon>Dermateaceae</taxon>
        <taxon>Coleophoma</taxon>
    </lineage>
</organism>
<feature type="region of interest" description="Disordered" evidence="1">
    <location>
        <begin position="17"/>
        <end position="43"/>
    </location>
</feature>
<feature type="transmembrane region" description="Helical" evidence="2">
    <location>
        <begin position="80"/>
        <end position="97"/>
    </location>
</feature>
<dbReference type="EMBL" id="PDLM01000005">
    <property type="protein sequence ID" value="RDW77532.1"/>
    <property type="molecule type" value="Genomic_DNA"/>
</dbReference>
<keyword evidence="2" id="KW-1133">Transmembrane helix</keyword>
<dbReference type="InterPro" id="IPR052979">
    <property type="entry name" value="Adenylate-forming_domain"/>
</dbReference>
<feature type="compositionally biased region" description="Low complexity" evidence="1">
    <location>
        <begin position="21"/>
        <end position="32"/>
    </location>
</feature>